<dbReference type="InterPro" id="IPR002716">
    <property type="entry name" value="PIN_dom"/>
</dbReference>
<evidence type="ECO:0000313" key="3">
    <source>
        <dbReference type="Proteomes" id="UP000252107"/>
    </source>
</evidence>
<evidence type="ECO:0000259" key="1">
    <source>
        <dbReference type="Pfam" id="PF13470"/>
    </source>
</evidence>
<gene>
    <name evidence="2" type="ORF">A6770_20190</name>
</gene>
<dbReference type="SUPFAM" id="SSF141571">
    <property type="entry name" value="Pentapeptide repeat-like"/>
    <property type="match status" value="1"/>
</dbReference>
<dbReference type="PANTHER" id="PTHR14136:SF17">
    <property type="entry name" value="BTB_POZ DOMAIN-CONTAINING PROTEIN KCTD9"/>
    <property type="match status" value="1"/>
</dbReference>
<dbReference type="InterPro" id="IPR001646">
    <property type="entry name" value="5peptide_repeat"/>
</dbReference>
<organism evidence="2 3">
    <name type="scientific">Nostoc minutum NIES-26</name>
    <dbReference type="NCBI Taxonomy" id="1844469"/>
    <lineage>
        <taxon>Bacteria</taxon>
        <taxon>Bacillati</taxon>
        <taxon>Cyanobacteriota</taxon>
        <taxon>Cyanophyceae</taxon>
        <taxon>Nostocales</taxon>
        <taxon>Nostocaceae</taxon>
        <taxon>Nostoc</taxon>
    </lineage>
</organism>
<reference evidence="2" key="1">
    <citation type="submission" date="2016-04" db="EMBL/GenBank/DDBJ databases">
        <authorList>
            <person name="Tabuchi Yagui T.R."/>
        </authorList>
    </citation>
    <scope>NUCLEOTIDE SEQUENCE [LARGE SCALE GENOMIC DNA]</scope>
    <source>
        <strain evidence="2">NIES-26</strain>
    </source>
</reference>
<feature type="domain" description="PIN" evidence="1">
    <location>
        <begin position="2"/>
        <end position="117"/>
    </location>
</feature>
<dbReference type="InterPro" id="IPR029060">
    <property type="entry name" value="PIN-like_dom_sf"/>
</dbReference>
<name>A0A367R7C3_9NOSO</name>
<evidence type="ECO:0000313" key="2">
    <source>
        <dbReference type="EMBL" id="RCJ31322.1"/>
    </source>
</evidence>
<dbReference type="EMBL" id="LXQD01000236">
    <property type="protein sequence ID" value="RCJ31322.1"/>
    <property type="molecule type" value="Genomic_DNA"/>
</dbReference>
<dbReference type="AlphaFoldDB" id="A0A367R7C3"/>
<accession>A0A367R7C3</accession>
<dbReference type="InterPro" id="IPR051082">
    <property type="entry name" value="Pentapeptide-BTB/POZ_domain"/>
</dbReference>
<dbReference type="Pfam" id="PF13470">
    <property type="entry name" value="PIN_3"/>
    <property type="match status" value="1"/>
</dbReference>
<proteinExistence type="predicted"/>
<dbReference type="Proteomes" id="UP000252107">
    <property type="component" value="Unassembled WGS sequence"/>
</dbReference>
<dbReference type="SUPFAM" id="SSF88723">
    <property type="entry name" value="PIN domain-like"/>
    <property type="match status" value="1"/>
</dbReference>
<sequence>MKILADADLVLEFLLNRGTFAEDAHKLLMEIAKFPEVEVYVTDKCLKRAHLELLDRRNDQTSEHIVNSIVDMLDGRIIEIDNSIKEKARNYSLRDFDSAEEVACAIEMQLNTIVTQNPQNFDGSTLAIWSVGNLLNIVQLEKNLDRCYSPCRGASSAFEPNQTQEASLSAAKLREAGLYGTDLHGVDLQGVDLSGVNLFATNLYDANLCDADLTGANLCDADLSSANLSGTNLSGANLSGADLTSADISGVNLSNAIVKKAQFGGNSGLTEELELDLKQRGAVFEDCWG</sequence>
<dbReference type="PANTHER" id="PTHR14136">
    <property type="entry name" value="BTB_POZ DOMAIN-CONTAINING PROTEIN KCTD9"/>
    <property type="match status" value="1"/>
</dbReference>
<protein>
    <recommendedName>
        <fullName evidence="1">PIN domain-containing protein</fullName>
    </recommendedName>
</protein>
<dbReference type="Pfam" id="PF00805">
    <property type="entry name" value="Pentapeptide"/>
    <property type="match status" value="2"/>
</dbReference>
<comment type="caution">
    <text evidence="2">The sequence shown here is derived from an EMBL/GenBank/DDBJ whole genome shotgun (WGS) entry which is preliminary data.</text>
</comment>
<keyword evidence="3" id="KW-1185">Reference proteome</keyword>
<dbReference type="Gene3D" id="2.160.20.80">
    <property type="entry name" value="E3 ubiquitin-protein ligase SopA"/>
    <property type="match status" value="1"/>
</dbReference>